<comment type="caution">
    <text evidence="5">The sequence shown here is derived from an EMBL/GenBank/DDBJ whole genome shotgun (WGS) entry which is preliminary data.</text>
</comment>
<keyword evidence="1 2" id="KW-0732">Signal</keyword>
<dbReference type="GO" id="GO:0016020">
    <property type="term" value="C:membrane"/>
    <property type="evidence" value="ECO:0007669"/>
    <property type="project" value="InterPro"/>
</dbReference>
<organism evidence="5 6">
    <name type="scientific">Paenibacillus rigui</name>
    <dbReference type="NCBI Taxonomy" id="554312"/>
    <lineage>
        <taxon>Bacteria</taxon>
        <taxon>Bacillati</taxon>
        <taxon>Bacillota</taxon>
        <taxon>Bacilli</taxon>
        <taxon>Bacillales</taxon>
        <taxon>Paenibacillaceae</taxon>
        <taxon>Paenibacillus</taxon>
    </lineage>
</organism>
<feature type="signal peptide" evidence="2">
    <location>
        <begin position="1"/>
        <end position="23"/>
    </location>
</feature>
<feature type="domain" description="Ionotropic glutamate receptor C-terminal" evidence="4">
    <location>
        <begin position="63"/>
        <end position="286"/>
    </location>
</feature>
<evidence type="ECO:0000256" key="2">
    <source>
        <dbReference type="SAM" id="SignalP"/>
    </source>
</evidence>
<dbReference type="Gene3D" id="3.40.190.10">
    <property type="entry name" value="Periplasmic binding protein-like II"/>
    <property type="match status" value="2"/>
</dbReference>
<dbReference type="PANTHER" id="PTHR35936:SF19">
    <property type="entry name" value="AMINO-ACID-BINDING PROTEIN YXEM-RELATED"/>
    <property type="match status" value="1"/>
</dbReference>
<feature type="domain" description="Solute-binding protein family 3/N-terminal" evidence="3">
    <location>
        <begin position="63"/>
        <end position="287"/>
    </location>
</feature>
<evidence type="ECO:0000259" key="4">
    <source>
        <dbReference type="SMART" id="SM00079"/>
    </source>
</evidence>
<dbReference type="GO" id="GO:0015276">
    <property type="term" value="F:ligand-gated monoatomic ion channel activity"/>
    <property type="evidence" value="ECO:0007669"/>
    <property type="project" value="InterPro"/>
</dbReference>
<dbReference type="Proteomes" id="UP000215509">
    <property type="component" value="Unassembled WGS sequence"/>
</dbReference>
<dbReference type="SUPFAM" id="SSF53850">
    <property type="entry name" value="Periplasmic binding protein-like II"/>
    <property type="match status" value="1"/>
</dbReference>
<proteinExistence type="predicted"/>
<reference evidence="5 6" key="1">
    <citation type="submission" date="2017-07" db="EMBL/GenBank/DDBJ databases">
        <title>Genome sequencing and assembly of Paenibacillus rigui.</title>
        <authorList>
            <person name="Mayilraj S."/>
        </authorList>
    </citation>
    <scope>NUCLEOTIDE SEQUENCE [LARGE SCALE GENOMIC DNA]</scope>
    <source>
        <strain evidence="5 6">JCM 16352</strain>
    </source>
</reference>
<dbReference type="Pfam" id="PF00497">
    <property type="entry name" value="SBP_bac_3"/>
    <property type="match status" value="1"/>
</dbReference>
<dbReference type="PANTHER" id="PTHR35936">
    <property type="entry name" value="MEMBRANE-BOUND LYTIC MUREIN TRANSGLYCOSYLASE F"/>
    <property type="match status" value="1"/>
</dbReference>
<keyword evidence="6" id="KW-1185">Reference proteome</keyword>
<protein>
    <submittedName>
        <fullName evidence="5">Cysteine ABC transporter substrate-binding protein</fullName>
    </submittedName>
</protein>
<accession>A0A229UVA4</accession>
<dbReference type="InterPro" id="IPR001320">
    <property type="entry name" value="Iontro_rcpt_C"/>
</dbReference>
<gene>
    <name evidence="5" type="ORF">CF651_06615</name>
</gene>
<evidence type="ECO:0000256" key="1">
    <source>
        <dbReference type="ARBA" id="ARBA00022729"/>
    </source>
</evidence>
<evidence type="ECO:0000259" key="3">
    <source>
        <dbReference type="SMART" id="SM00062"/>
    </source>
</evidence>
<dbReference type="SMART" id="SM00062">
    <property type="entry name" value="PBPb"/>
    <property type="match status" value="1"/>
</dbReference>
<sequence length="290" mass="31551">MKFQVKPLLKTVSLLAIVGLALAGCGKAADKQPAANPATDNKNTAAVTPASGNLLEQIKKNGKIKVGLMGTYAPYNFLNDKKEVDGYDADIAKTVAQKLGVQAEFITGEFSGLIEGLQKEKYDVLISQVTITEDRKKTMDFSIPYIKNSVNVVVKGDNNTIKAIEDFKGKKIGVGLGTNDEKYLRETAMPKVGNFEIATYNDVITSLTDLNVGRIDATINNMFALKPLIEKNKLNLKAVGAPIKEDFAGVATRKNNPELVEAINKALNEMKTDGTLKQIHQKWFGVDPSF</sequence>
<dbReference type="SMART" id="SM00079">
    <property type="entry name" value="PBPe"/>
    <property type="match status" value="1"/>
</dbReference>
<feature type="chain" id="PRO_5039455667" evidence="2">
    <location>
        <begin position="24"/>
        <end position="290"/>
    </location>
</feature>
<dbReference type="RefSeq" id="WP_094014048.1">
    <property type="nucleotide sequence ID" value="NZ_NMQW01000008.1"/>
</dbReference>
<name>A0A229UVA4_9BACL</name>
<evidence type="ECO:0000313" key="6">
    <source>
        <dbReference type="Proteomes" id="UP000215509"/>
    </source>
</evidence>
<dbReference type="InterPro" id="IPR001638">
    <property type="entry name" value="Solute-binding_3/MltF_N"/>
</dbReference>
<dbReference type="EMBL" id="NMQW01000008">
    <property type="protein sequence ID" value="OXM87300.1"/>
    <property type="molecule type" value="Genomic_DNA"/>
</dbReference>
<dbReference type="OrthoDB" id="8613538at2"/>
<dbReference type="PROSITE" id="PS51257">
    <property type="entry name" value="PROKAR_LIPOPROTEIN"/>
    <property type="match status" value="1"/>
</dbReference>
<dbReference type="AlphaFoldDB" id="A0A229UVA4"/>
<evidence type="ECO:0000313" key="5">
    <source>
        <dbReference type="EMBL" id="OXM87300.1"/>
    </source>
</evidence>